<evidence type="ECO:0000259" key="1">
    <source>
        <dbReference type="PROSITE" id="PS50053"/>
    </source>
</evidence>
<dbReference type="AlphaFoldDB" id="A0A7S4IUI9"/>
<dbReference type="EMBL" id="HBKP01024631">
    <property type="protein sequence ID" value="CAE2239962.1"/>
    <property type="molecule type" value="Transcribed_RNA"/>
</dbReference>
<sequence>MRLLPNSSDSLAATLREPAGVDYNFYITPSTTVADLKEKVQAETGVPSHLIHIRHQGKKLGDENDLALIHRLQQEDGNLLVPPTRKEFSKEQVGEQAAHVDLDILYEVGGGCLTVYRWRCWCLFVVEFDIANGCTDCGICGNKMASRCKDDGCEVDCCCEKCSCTCCEEKCTLL</sequence>
<dbReference type="InterPro" id="IPR000626">
    <property type="entry name" value="Ubiquitin-like_dom"/>
</dbReference>
<gene>
    <name evidence="2" type="ORF">VSP0166_LOCUS17168</name>
</gene>
<dbReference type="SUPFAM" id="SSF54236">
    <property type="entry name" value="Ubiquitin-like"/>
    <property type="match status" value="1"/>
</dbReference>
<dbReference type="PROSITE" id="PS50053">
    <property type="entry name" value="UBIQUITIN_2"/>
    <property type="match status" value="1"/>
</dbReference>
<reference evidence="2" key="1">
    <citation type="submission" date="2021-01" db="EMBL/GenBank/DDBJ databases">
        <authorList>
            <person name="Corre E."/>
            <person name="Pelletier E."/>
            <person name="Niang G."/>
            <person name="Scheremetjew M."/>
            <person name="Finn R."/>
            <person name="Kale V."/>
            <person name="Holt S."/>
            <person name="Cochrane G."/>
            <person name="Meng A."/>
            <person name="Brown T."/>
            <person name="Cohen L."/>
        </authorList>
    </citation>
    <scope>NUCLEOTIDE SEQUENCE</scope>
    <source>
        <strain evidence="2">DIVA3 518/3/11/1/6</strain>
    </source>
</reference>
<dbReference type="SMART" id="SM00213">
    <property type="entry name" value="UBQ"/>
    <property type="match status" value="1"/>
</dbReference>
<dbReference type="InterPro" id="IPR029071">
    <property type="entry name" value="Ubiquitin-like_domsf"/>
</dbReference>
<protein>
    <recommendedName>
        <fullName evidence="1">Ubiquitin-like domain-containing protein</fullName>
    </recommendedName>
</protein>
<feature type="domain" description="Ubiquitin-like" evidence="1">
    <location>
        <begin position="11"/>
        <end position="67"/>
    </location>
</feature>
<dbReference type="CDD" id="cd17039">
    <property type="entry name" value="Ubl_ubiquitin_like"/>
    <property type="match status" value="1"/>
</dbReference>
<evidence type="ECO:0000313" key="2">
    <source>
        <dbReference type="EMBL" id="CAE2239962.1"/>
    </source>
</evidence>
<dbReference type="Gene3D" id="3.10.20.90">
    <property type="entry name" value="Phosphatidylinositol 3-kinase Catalytic Subunit, Chain A, domain 1"/>
    <property type="match status" value="1"/>
</dbReference>
<accession>A0A7S4IUI9</accession>
<proteinExistence type="predicted"/>
<organism evidence="2">
    <name type="scientific">Vannella robusta</name>
    <dbReference type="NCBI Taxonomy" id="1487602"/>
    <lineage>
        <taxon>Eukaryota</taxon>
        <taxon>Amoebozoa</taxon>
        <taxon>Discosea</taxon>
        <taxon>Flabellinia</taxon>
        <taxon>Vannellidae</taxon>
        <taxon>Vannella</taxon>
    </lineage>
</organism>
<name>A0A7S4IUI9_9EUKA</name>
<dbReference type="Pfam" id="PF00240">
    <property type="entry name" value="ubiquitin"/>
    <property type="match status" value="1"/>
</dbReference>